<dbReference type="CDD" id="cd09019">
    <property type="entry name" value="galactose_mutarotase_like"/>
    <property type="match status" value="1"/>
</dbReference>
<keyword evidence="8" id="KW-1185">Reference proteome</keyword>
<gene>
    <name evidence="7" type="ORF">OLW01_14945</name>
</gene>
<dbReference type="PIRSF" id="PIRSF005096">
    <property type="entry name" value="GALM"/>
    <property type="match status" value="1"/>
</dbReference>
<proteinExistence type="inferred from homology"/>
<dbReference type="InterPro" id="IPR008183">
    <property type="entry name" value="Aldose_1/G6P_1-epimerase"/>
</dbReference>
<organism evidence="7 8">
    <name type="scientific">Catenovulum adriaticum</name>
    <dbReference type="NCBI Taxonomy" id="2984846"/>
    <lineage>
        <taxon>Bacteria</taxon>
        <taxon>Pseudomonadati</taxon>
        <taxon>Pseudomonadota</taxon>
        <taxon>Gammaproteobacteria</taxon>
        <taxon>Alteromonadales</taxon>
        <taxon>Alteromonadaceae</taxon>
        <taxon>Catenovulum</taxon>
    </lineage>
</organism>
<protein>
    <recommendedName>
        <fullName evidence="5">Aldose 1-epimerase</fullName>
        <ecNumber evidence="5">5.1.3.3</ecNumber>
    </recommendedName>
</protein>
<dbReference type="EMBL" id="CP109966">
    <property type="protein sequence ID" value="WAJ72011.1"/>
    <property type="molecule type" value="Genomic_DNA"/>
</dbReference>
<evidence type="ECO:0000256" key="2">
    <source>
        <dbReference type="ARBA" id="ARBA00006206"/>
    </source>
</evidence>
<name>A0ABY7AUR8_9ALTE</name>
<evidence type="ECO:0000256" key="6">
    <source>
        <dbReference type="SAM" id="SignalP"/>
    </source>
</evidence>
<dbReference type="RefSeq" id="WP_268076728.1">
    <property type="nucleotide sequence ID" value="NZ_CP109966.1"/>
</dbReference>
<dbReference type="PANTHER" id="PTHR10091:SF0">
    <property type="entry name" value="GALACTOSE MUTAROTASE"/>
    <property type="match status" value="1"/>
</dbReference>
<sequence length="373" mass="42147">MKLINPIKTCFIISAFFTAQVLAEISIVQTKFGTYKGADVTQYQMQNSQGMQLKIMNYGATLTSLKIPDKTGNIDQISTGFNQFKSYFSDEYNDNNPYFGGVVGRYASFLKNGRFSREDQTYQLSKNAGEHHLHGGQQGLDKRMWQLKKFYKTQDAAILQLRIYSPEGQEGYPGNLSVVVEYQLTQSNEIRVRYLATTDKTTPLSLTHHAYFNLNGFTDKVLDHQVQINSSAYLQPNAENIVDGTLAKVKGTAADFNQPTMLKDAFKTLKSGFEHYYVFDNPKGDLKPVATISHQNSGRSLQVLTTEPGGLLYTGRYTSDKLAREDGTQYGQYKAFCFETSKYPNGPNIKNSPRTYLTPGEIYDETTVFRFAW</sequence>
<dbReference type="Gene3D" id="2.70.98.10">
    <property type="match status" value="1"/>
</dbReference>
<evidence type="ECO:0000313" key="8">
    <source>
        <dbReference type="Proteomes" id="UP001163726"/>
    </source>
</evidence>
<geneLocation type="plasmid" evidence="7 8">
    <name>pCadTS8_1</name>
</geneLocation>
<comment type="similarity">
    <text evidence="2 5">Belongs to the aldose epimerase family.</text>
</comment>
<dbReference type="Proteomes" id="UP001163726">
    <property type="component" value="Plasmid pCadTS8_1"/>
</dbReference>
<dbReference type="InterPro" id="IPR047215">
    <property type="entry name" value="Galactose_mutarotase-like"/>
</dbReference>
<dbReference type="NCBIfam" id="NF008277">
    <property type="entry name" value="PRK11055.1"/>
    <property type="match status" value="1"/>
</dbReference>
<dbReference type="PANTHER" id="PTHR10091">
    <property type="entry name" value="ALDOSE-1-EPIMERASE"/>
    <property type="match status" value="1"/>
</dbReference>
<dbReference type="EC" id="5.1.3.3" evidence="5"/>
<evidence type="ECO:0000313" key="7">
    <source>
        <dbReference type="EMBL" id="WAJ72011.1"/>
    </source>
</evidence>
<keyword evidence="7" id="KW-0614">Plasmid</keyword>
<keyword evidence="3 5" id="KW-0413">Isomerase</keyword>
<comment type="pathway">
    <text evidence="1 5">Carbohydrate metabolism; hexose metabolism.</text>
</comment>
<dbReference type="InterPro" id="IPR011013">
    <property type="entry name" value="Gal_mutarotase_sf_dom"/>
</dbReference>
<keyword evidence="4 5" id="KW-0119">Carbohydrate metabolism</keyword>
<comment type="catalytic activity">
    <reaction evidence="5">
        <text>alpha-D-glucose = beta-D-glucose</text>
        <dbReference type="Rhea" id="RHEA:10264"/>
        <dbReference type="ChEBI" id="CHEBI:15903"/>
        <dbReference type="ChEBI" id="CHEBI:17925"/>
        <dbReference type="EC" id="5.1.3.3"/>
    </reaction>
</comment>
<reference evidence="7" key="1">
    <citation type="submission" date="2022-10" db="EMBL/GenBank/DDBJ databases">
        <title>Catenovulum adriacola sp. nov. isolated in the Harbour of Susak.</title>
        <authorList>
            <person name="Schoch T."/>
            <person name="Reich S.J."/>
            <person name="Stoeferle S."/>
            <person name="Flaiz M."/>
            <person name="Kazda M."/>
            <person name="Riedel C.U."/>
            <person name="Duerre P."/>
        </authorList>
    </citation>
    <scope>NUCLEOTIDE SEQUENCE</scope>
    <source>
        <strain evidence="7">TS8</strain>
        <plasmid evidence="7">pCadTS8_1</plasmid>
    </source>
</reference>
<evidence type="ECO:0000256" key="4">
    <source>
        <dbReference type="ARBA" id="ARBA00023277"/>
    </source>
</evidence>
<evidence type="ECO:0000256" key="1">
    <source>
        <dbReference type="ARBA" id="ARBA00005028"/>
    </source>
</evidence>
<accession>A0ABY7AUR8</accession>
<feature type="chain" id="PRO_5046644019" description="Aldose 1-epimerase" evidence="6">
    <location>
        <begin position="24"/>
        <end position="373"/>
    </location>
</feature>
<evidence type="ECO:0000256" key="3">
    <source>
        <dbReference type="ARBA" id="ARBA00023235"/>
    </source>
</evidence>
<evidence type="ECO:0000256" key="5">
    <source>
        <dbReference type="PIRNR" id="PIRNR005096"/>
    </source>
</evidence>
<feature type="signal peptide" evidence="6">
    <location>
        <begin position="1"/>
        <end position="23"/>
    </location>
</feature>
<keyword evidence="6" id="KW-0732">Signal</keyword>
<dbReference type="InterPro" id="IPR014718">
    <property type="entry name" value="GH-type_carb-bd"/>
</dbReference>
<dbReference type="Pfam" id="PF01263">
    <property type="entry name" value="Aldose_epim"/>
    <property type="match status" value="1"/>
</dbReference>
<dbReference type="InterPro" id="IPR015443">
    <property type="entry name" value="Aldose_1-epimerase"/>
</dbReference>
<dbReference type="SUPFAM" id="SSF74650">
    <property type="entry name" value="Galactose mutarotase-like"/>
    <property type="match status" value="1"/>
</dbReference>